<dbReference type="SUPFAM" id="SSF53335">
    <property type="entry name" value="S-adenosyl-L-methionine-dependent methyltransferases"/>
    <property type="match status" value="1"/>
</dbReference>
<sequence length="219" mass="25292">MNEMPEEMKTFFNTRADIYDTQQIKNIDGGEKCYHEIAQHIPSHTKTLLDLGCGTGLELESIFTKFPEIEVTGIDFADKMLGKLAAKYSKYSINLINSSYFTVDMGTQKYDAVISVMSFHHFTHSQKLKLYTNVFRCLKDDGVFIECDYMIGSNDSNIEAQFLSEREKLIMDYNLTENFYHYDIPFTIKHEMSLLTESGFKSVKKIWGIENTIMILSTK</sequence>
<proteinExistence type="predicted"/>
<dbReference type="Gene3D" id="3.40.50.150">
    <property type="entry name" value="Vaccinia Virus protein VP39"/>
    <property type="match status" value="1"/>
</dbReference>
<gene>
    <name evidence="2" type="ORF">Psch_02638</name>
</gene>
<dbReference type="GO" id="GO:0008168">
    <property type="term" value="F:methyltransferase activity"/>
    <property type="evidence" value="ECO:0007669"/>
    <property type="project" value="InterPro"/>
</dbReference>
<evidence type="ECO:0000259" key="1">
    <source>
        <dbReference type="Pfam" id="PF13649"/>
    </source>
</evidence>
<dbReference type="InterPro" id="IPR029063">
    <property type="entry name" value="SAM-dependent_MTases_sf"/>
</dbReference>
<dbReference type="CDD" id="cd02440">
    <property type="entry name" value="AdoMet_MTases"/>
    <property type="match status" value="1"/>
</dbReference>
<dbReference type="Pfam" id="PF13649">
    <property type="entry name" value="Methyltransf_25"/>
    <property type="match status" value="1"/>
</dbReference>
<evidence type="ECO:0000313" key="2">
    <source>
        <dbReference type="EMBL" id="TEB05597.1"/>
    </source>
</evidence>
<dbReference type="Proteomes" id="UP000298324">
    <property type="component" value="Unassembled WGS sequence"/>
</dbReference>
<protein>
    <recommendedName>
        <fullName evidence="1">Methyltransferase domain-containing protein</fullName>
    </recommendedName>
</protein>
<dbReference type="PROSITE" id="PS51683">
    <property type="entry name" value="SAM_OMT_II"/>
    <property type="match status" value="1"/>
</dbReference>
<reference evidence="2 3" key="1">
    <citation type="journal article" date="2018" name="Environ. Microbiol.">
        <title>Novel energy conservation strategies and behaviour of Pelotomaculum schinkii driving syntrophic propionate catabolism.</title>
        <authorList>
            <person name="Hidalgo-Ahumada C.A.P."/>
            <person name="Nobu M.K."/>
            <person name="Narihiro T."/>
            <person name="Tamaki H."/>
            <person name="Liu W.T."/>
            <person name="Kamagata Y."/>
            <person name="Stams A.J.M."/>
            <person name="Imachi H."/>
            <person name="Sousa D.Z."/>
        </authorList>
    </citation>
    <scope>NUCLEOTIDE SEQUENCE [LARGE SCALE GENOMIC DNA]</scope>
    <source>
        <strain evidence="2 3">HH</strain>
    </source>
</reference>
<dbReference type="InterPro" id="IPR041698">
    <property type="entry name" value="Methyltransf_25"/>
</dbReference>
<dbReference type="EMBL" id="QFGA01000002">
    <property type="protein sequence ID" value="TEB05597.1"/>
    <property type="molecule type" value="Genomic_DNA"/>
</dbReference>
<evidence type="ECO:0000313" key="3">
    <source>
        <dbReference type="Proteomes" id="UP000298324"/>
    </source>
</evidence>
<organism evidence="2 3">
    <name type="scientific">Pelotomaculum schinkii</name>
    <dbReference type="NCBI Taxonomy" id="78350"/>
    <lineage>
        <taxon>Bacteria</taxon>
        <taxon>Bacillati</taxon>
        <taxon>Bacillota</taxon>
        <taxon>Clostridia</taxon>
        <taxon>Eubacteriales</taxon>
        <taxon>Desulfotomaculaceae</taxon>
        <taxon>Pelotomaculum</taxon>
    </lineage>
</organism>
<feature type="domain" description="Methyltransferase" evidence="1">
    <location>
        <begin position="49"/>
        <end position="142"/>
    </location>
</feature>
<dbReference type="PANTHER" id="PTHR43591:SF110">
    <property type="entry name" value="RHODANESE DOMAIN-CONTAINING PROTEIN"/>
    <property type="match status" value="1"/>
</dbReference>
<dbReference type="InterPro" id="IPR016461">
    <property type="entry name" value="COMT-like"/>
</dbReference>
<dbReference type="PANTHER" id="PTHR43591">
    <property type="entry name" value="METHYLTRANSFERASE"/>
    <property type="match status" value="1"/>
</dbReference>
<dbReference type="AlphaFoldDB" id="A0A4Y7R9X3"/>
<name>A0A4Y7R9X3_9FIRM</name>
<comment type="caution">
    <text evidence="2">The sequence shown here is derived from an EMBL/GenBank/DDBJ whole genome shotgun (WGS) entry which is preliminary data.</text>
</comment>
<keyword evidence="3" id="KW-1185">Reference proteome</keyword>
<accession>A0A4Y7R9X3</accession>
<dbReference type="RefSeq" id="WP_190240595.1">
    <property type="nucleotide sequence ID" value="NZ_QFGA01000002.1"/>
</dbReference>